<feature type="transmembrane region" description="Helical" evidence="2">
    <location>
        <begin position="118"/>
        <end position="138"/>
    </location>
</feature>
<organism evidence="3 4">
    <name type="scientific">Reticulomyxa filosa</name>
    <dbReference type="NCBI Taxonomy" id="46433"/>
    <lineage>
        <taxon>Eukaryota</taxon>
        <taxon>Sar</taxon>
        <taxon>Rhizaria</taxon>
        <taxon>Retaria</taxon>
        <taxon>Foraminifera</taxon>
        <taxon>Monothalamids</taxon>
        <taxon>Reticulomyxidae</taxon>
        <taxon>Reticulomyxa</taxon>
    </lineage>
</organism>
<proteinExistence type="predicted"/>
<evidence type="ECO:0000313" key="3">
    <source>
        <dbReference type="EMBL" id="ETO00578.1"/>
    </source>
</evidence>
<keyword evidence="2" id="KW-0812">Transmembrane</keyword>
<feature type="transmembrane region" description="Helical" evidence="2">
    <location>
        <begin position="53"/>
        <end position="71"/>
    </location>
</feature>
<gene>
    <name evidence="3" type="ORF">RFI_36861</name>
</gene>
<evidence type="ECO:0000256" key="2">
    <source>
        <dbReference type="SAM" id="Phobius"/>
    </source>
</evidence>
<evidence type="ECO:0000313" key="4">
    <source>
        <dbReference type="Proteomes" id="UP000023152"/>
    </source>
</evidence>
<accession>X6LF04</accession>
<dbReference type="AlphaFoldDB" id="X6LF04"/>
<keyword evidence="2" id="KW-1133">Transmembrane helix</keyword>
<dbReference type="EMBL" id="ASPP01040651">
    <property type="protein sequence ID" value="ETO00578.1"/>
    <property type="molecule type" value="Genomic_DNA"/>
</dbReference>
<feature type="compositionally biased region" description="Polar residues" evidence="1">
    <location>
        <begin position="1"/>
        <end position="14"/>
    </location>
</feature>
<keyword evidence="2" id="KW-0472">Membrane</keyword>
<protein>
    <recommendedName>
        <fullName evidence="5">Mitochondrial import receptor subunit TOM7</fullName>
    </recommendedName>
</protein>
<evidence type="ECO:0008006" key="5">
    <source>
        <dbReference type="Google" id="ProtNLM"/>
    </source>
</evidence>
<evidence type="ECO:0000256" key="1">
    <source>
        <dbReference type="SAM" id="MobiDB-lite"/>
    </source>
</evidence>
<keyword evidence="4" id="KW-1185">Reference proteome</keyword>
<reference evidence="3 4" key="1">
    <citation type="journal article" date="2013" name="Curr. Biol.">
        <title>The Genome of the Foraminiferan Reticulomyxa filosa.</title>
        <authorList>
            <person name="Glockner G."/>
            <person name="Hulsmann N."/>
            <person name="Schleicher M."/>
            <person name="Noegel A.A."/>
            <person name="Eichinger L."/>
            <person name="Gallinger C."/>
            <person name="Pawlowski J."/>
            <person name="Sierra R."/>
            <person name="Euteneuer U."/>
            <person name="Pillet L."/>
            <person name="Moustafa A."/>
            <person name="Platzer M."/>
            <person name="Groth M."/>
            <person name="Szafranski K."/>
            <person name="Schliwa M."/>
        </authorList>
    </citation>
    <scope>NUCLEOTIDE SEQUENCE [LARGE SCALE GENOMIC DNA]</scope>
</reference>
<feature type="region of interest" description="Disordered" evidence="1">
    <location>
        <begin position="1"/>
        <end position="23"/>
    </location>
</feature>
<comment type="caution">
    <text evidence="3">The sequence shown here is derived from an EMBL/GenBank/DDBJ whole genome shotgun (WGS) entry which is preliminary data.</text>
</comment>
<dbReference type="Proteomes" id="UP000023152">
    <property type="component" value="Unassembled WGS sequence"/>
</dbReference>
<name>X6LF04_RETFI</name>
<sequence>MKNYHITATNINTRKNPKKSEEKSKLKDMMNEVPNGYEVIDACGNQFKKIAPYVNKALTWGWIPLCVYFGLKQGTHKYYPSEDEHNSKESQVGLISFLLLVQLEVVKVGYSPLFNSSFYLPFLNLSTFFCFLNCFIDFCKTKQYIQLDICAQRSFLFFKIVICINIFGT</sequence>